<organism evidence="1 2">
    <name type="scientific">Pseudoalteromonas espejiana</name>
    <dbReference type="NCBI Taxonomy" id="28107"/>
    <lineage>
        <taxon>Bacteria</taxon>
        <taxon>Pseudomonadati</taxon>
        <taxon>Pseudomonadota</taxon>
        <taxon>Gammaproteobacteria</taxon>
        <taxon>Alteromonadales</taxon>
        <taxon>Pseudoalteromonadaceae</taxon>
        <taxon>Pseudoalteromonas</taxon>
    </lineage>
</organism>
<keyword evidence="2" id="KW-1185">Reference proteome</keyword>
<evidence type="ECO:0000313" key="2">
    <source>
        <dbReference type="Proteomes" id="UP000321419"/>
    </source>
</evidence>
<proteinExistence type="predicted"/>
<reference evidence="1 2" key="1">
    <citation type="submission" date="2019-07" db="EMBL/GenBank/DDBJ databases">
        <title>Whole genome shotgun sequence of Pseudoalteromonas espejiana NBRC 102222.</title>
        <authorList>
            <person name="Hosoyama A."/>
            <person name="Uohara A."/>
            <person name="Ohji S."/>
            <person name="Ichikawa N."/>
        </authorList>
    </citation>
    <scope>NUCLEOTIDE SEQUENCE [LARGE SCALE GENOMIC DNA]</scope>
    <source>
        <strain evidence="1 2">NBRC 102222</strain>
    </source>
</reference>
<evidence type="ECO:0000313" key="1">
    <source>
        <dbReference type="EMBL" id="GEK55531.1"/>
    </source>
</evidence>
<gene>
    <name evidence="1" type="ORF">PES01_23760</name>
</gene>
<dbReference type="EMBL" id="BJUM01000022">
    <property type="protein sequence ID" value="GEK55531.1"/>
    <property type="molecule type" value="Genomic_DNA"/>
</dbReference>
<dbReference type="AlphaFoldDB" id="A0A510XY25"/>
<comment type="caution">
    <text evidence="1">The sequence shown here is derived from an EMBL/GenBank/DDBJ whole genome shotgun (WGS) entry which is preliminary data.</text>
</comment>
<accession>A0A510XY25</accession>
<name>A0A510XY25_9GAMM</name>
<sequence>MAISLLKSEASGAVKGTFTIGVGFDSVVVWQALKDKIAKDAKAKCLSIIKILNTKIYRNKNKTDLV</sequence>
<dbReference type="Proteomes" id="UP000321419">
    <property type="component" value="Unassembled WGS sequence"/>
</dbReference>
<protein>
    <submittedName>
        <fullName evidence="1">Uncharacterized protein</fullName>
    </submittedName>
</protein>